<dbReference type="InterPro" id="IPR051133">
    <property type="entry name" value="Adapter_Engulfment-Domain"/>
</dbReference>
<gene>
    <name evidence="2" type="ORF">NMOB1V02_LOCUS9591</name>
</gene>
<dbReference type="EMBL" id="CAJPEX010003321">
    <property type="protein sequence ID" value="CAG0922110.1"/>
    <property type="molecule type" value="Genomic_DNA"/>
</dbReference>
<proteinExistence type="predicted"/>
<accession>A0A7R9GI67</accession>
<name>A0A7R9GI67_9CRUS</name>
<feature type="compositionally biased region" description="Basic and acidic residues" evidence="1">
    <location>
        <begin position="52"/>
        <end position="62"/>
    </location>
</feature>
<evidence type="ECO:0000256" key="1">
    <source>
        <dbReference type="SAM" id="MobiDB-lite"/>
    </source>
</evidence>
<dbReference type="PANTHER" id="PTHR11232:SF17">
    <property type="entry name" value="CAPON-LIKE PROTEIN"/>
    <property type="match status" value="1"/>
</dbReference>
<dbReference type="OrthoDB" id="6370806at2759"/>
<reference evidence="2" key="1">
    <citation type="submission" date="2020-11" db="EMBL/GenBank/DDBJ databases">
        <authorList>
            <person name="Tran Van P."/>
        </authorList>
    </citation>
    <scope>NUCLEOTIDE SEQUENCE</scope>
</reference>
<feature type="compositionally biased region" description="Low complexity" evidence="1">
    <location>
        <begin position="140"/>
        <end position="179"/>
    </location>
</feature>
<feature type="compositionally biased region" description="Basic and acidic residues" evidence="1">
    <location>
        <begin position="108"/>
        <end position="131"/>
    </location>
</feature>
<dbReference type="EMBL" id="OA885358">
    <property type="protein sequence ID" value="CAD7281958.1"/>
    <property type="molecule type" value="Genomic_DNA"/>
</dbReference>
<feature type="region of interest" description="Disordered" evidence="1">
    <location>
        <begin position="108"/>
        <end position="185"/>
    </location>
</feature>
<dbReference type="Gene3D" id="2.30.29.30">
    <property type="entry name" value="Pleckstrin-homology domain (PH domain)/Phosphotyrosine-binding domain (PTB)"/>
    <property type="match status" value="1"/>
</dbReference>
<organism evidence="2">
    <name type="scientific">Notodromas monacha</name>
    <dbReference type="NCBI Taxonomy" id="399045"/>
    <lineage>
        <taxon>Eukaryota</taxon>
        <taxon>Metazoa</taxon>
        <taxon>Ecdysozoa</taxon>
        <taxon>Arthropoda</taxon>
        <taxon>Crustacea</taxon>
        <taxon>Oligostraca</taxon>
        <taxon>Ostracoda</taxon>
        <taxon>Podocopa</taxon>
        <taxon>Podocopida</taxon>
        <taxon>Cypridocopina</taxon>
        <taxon>Cypridoidea</taxon>
        <taxon>Cyprididae</taxon>
        <taxon>Notodromas</taxon>
    </lineage>
</organism>
<sequence length="356" mass="39085">MLVILFDSSHAMRIVRTVGQAFEVCHKLTNPQIEQNAPSLEDGVSEEGSEPFSDKTKKDSETLDSEVHVLKATFSLVCLQSEKELLLALGSPELISLHTTVINDADFEREPTSLAGRRGEETEPVSRRPKDWGLSQSPAQQRQPKQKLQQPPQQNNNNNSSSNKRRPNGGLNASSGNSSVTSGGCRLLGDEDLLIEPLPAPPQTDKKSLLTGEIYASPKAKPLVAGDADAVKTLVGGRLSAHHEAQLLREQLEAQSQQTQAAMAQVHLLREQLAAESSARMEAQSLEERFGVKIARTHQLLSSNQQLLEHIRSLVLQLVELETRLEPSAESSASQVRQMLSSLPQRSKNLNLIFNH</sequence>
<dbReference type="PANTHER" id="PTHR11232">
    <property type="entry name" value="PHOSPHOTYROSINE INTERACTION DOMAIN-CONTAINING FAMILY MEMBER"/>
    <property type="match status" value="1"/>
</dbReference>
<dbReference type="InterPro" id="IPR011993">
    <property type="entry name" value="PH-like_dom_sf"/>
</dbReference>
<dbReference type="AlphaFoldDB" id="A0A7R9GI67"/>
<dbReference type="Proteomes" id="UP000678499">
    <property type="component" value="Unassembled WGS sequence"/>
</dbReference>
<evidence type="ECO:0000313" key="3">
    <source>
        <dbReference type="Proteomes" id="UP000678499"/>
    </source>
</evidence>
<protein>
    <submittedName>
        <fullName evidence="2">Uncharacterized protein</fullName>
    </submittedName>
</protein>
<evidence type="ECO:0000313" key="2">
    <source>
        <dbReference type="EMBL" id="CAD7281958.1"/>
    </source>
</evidence>
<feature type="region of interest" description="Disordered" evidence="1">
    <location>
        <begin position="33"/>
        <end position="62"/>
    </location>
</feature>
<dbReference type="GO" id="GO:0050998">
    <property type="term" value="F:nitric-oxide synthase binding"/>
    <property type="evidence" value="ECO:0007669"/>
    <property type="project" value="TreeGrafter"/>
</dbReference>
<keyword evidence="3" id="KW-1185">Reference proteome</keyword>